<gene>
    <name evidence="5" type="ORF">PENTCL1PPCAC_392</name>
</gene>
<dbReference type="PANTHER" id="PTHR11042:SF91">
    <property type="entry name" value="EUKARYOTIC TRANSLATION INITIATION FACTOR 2-ALPHA KINASE"/>
    <property type="match status" value="1"/>
</dbReference>
<evidence type="ECO:0000256" key="3">
    <source>
        <dbReference type="ARBA" id="ARBA00022777"/>
    </source>
</evidence>
<dbReference type="InterPro" id="IPR011009">
    <property type="entry name" value="Kinase-like_dom_sf"/>
</dbReference>
<sequence length="88" mass="10392">QEDRRTLELKRCVDQCVGRERENCKERFMDKFEVKQIIGLGPYGSVFKGINKLDNWEYAVKRIAVDSKFSRYGADRSSRNNWIQKCIA</sequence>
<evidence type="ECO:0008006" key="7">
    <source>
        <dbReference type="Google" id="ProtNLM"/>
    </source>
</evidence>
<keyword evidence="4" id="KW-0067">ATP-binding</keyword>
<dbReference type="Proteomes" id="UP001432027">
    <property type="component" value="Unassembled WGS sequence"/>
</dbReference>
<evidence type="ECO:0000256" key="4">
    <source>
        <dbReference type="ARBA" id="ARBA00022840"/>
    </source>
</evidence>
<dbReference type="GO" id="GO:0004694">
    <property type="term" value="F:eukaryotic translation initiation factor 2alpha kinase activity"/>
    <property type="evidence" value="ECO:0007669"/>
    <property type="project" value="TreeGrafter"/>
</dbReference>
<dbReference type="GO" id="GO:0005524">
    <property type="term" value="F:ATP binding"/>
    <property type="evidence" value="ECO:0007669"/>
    <property type="project" value="UniProtKB-KW"/>
</dbReference>
<keyword evidence="1" id="KW-0808">Transferase</keyword>
<keyword evidence="2" id="KW-0547">Nucleotide-binding</keyword>
<name>A0AAV5S7F3_9BILA</name>
<dbReference type="SUPFAM" id="SSF56112">
    <property type="entry name" value="Protein kinase-like (PK-like)"/>
    <property type="match status" value="1"/>
</dbReference>
<feature type="non-terminal residue" evidence="5">
    <location>
        <position position="1"/>
    </location>
</feature>
<dbReference type="PANTHER" id="PTHR11042">
    <property type="entry name" value="EUKARYOTIC TRANSLATION INITIATION FACTOR 2-ALPHA KINASE EIF2-ALPHA KINASE -RELATED"/>
    <property type="match status" value="1"/>
</dbReference>
<comment type="caution">
    <text evidence="5">The sequence shown here is derived from an EMBL/GenBank/DDBJ whole genome shotgun (WGS) entry which is preliminary data.</text>
</comment>
<reference evidence="5" key="1">
    <citation type="submission" date="2023-10" db="EMBL/GenBank/DDBJ databases">
        <title>Genome assembly of Pristionchus species.</title>
        <authorList>
            <person name="Yoshida K."/>
            <person name="Sommer R.J."/>
        </authorList>
    </citation>
    <scope>NUCLEOTIDE SEQUENCE</scope>
    <source>
        <strain evidence="5">RS0144</strain>
    </source>
</reference>
<keyword evidence="6" id="KW-1185">Reference proteome</keyword>
<dbReference type="EMBL" id="BTSX01000001">
    <property type="protein sequence ID" value="GMS78217.1"/>
    <property type="molecule type" value="Genomic_DNA"/>
</dbReference>
<evidence type="ECO:0000313" key="5">
    <source>
        <dbReference type="EMBL" id="GMS78217.1"/>
    </source>
</evidence>
<dbReference type="InterPro" id="IPR050339">
    <property type="entry name" value="CC_SR_Kinase"/>
</dbReference>
<proteinExistence type="predicted"/>
<organism evidence="5 6">
    <name type="scientific">Pristionchus entomophagus</name>
    <dbReference type="NCBI Taxonomy" id="358040"/>
    <lineage>
        <taxon>Eukaryota</taxon>
        <taxon>Metazoa</taxon>
        <taxon>Ecdysozoa</taxon>
        <taxon>Nematoda</taxon>
        <taxon>Chromadorea</taxon>
        <taxon>Rhabditida</taxon>
        <taxon>Rhabditina</taxon>
        <taxon>Diplogasteromorpha</taxon>
        <taxon>Diplogasteroidea</taxon>
        <taxon>Neodiplogasteridae</taxon>
        <taxon>Pristionchus</taxon>
    </lineage>
</organism>
<evidence type="ECO:0000313" key="6">
    <source>
        <dbReference type="Proteomes" id="UP001432027"/>
    </source>
</evidence>
<keyword evidence="3" id="KW-0418">Kinase</keyword>
<evidence type="ECO:0000256" key="2">
    <source>
        <dbReference type="ARBA" id="ARBA00022741"/>
    </source>
</evidence>
<dbReference type="GO" id="GO:0005737">
    <property type="term" value="C:cytoplasm"/>
    <property type="evidence" value="ECO:0007669"/>
    <property type="project" value="TreeGrafter"/>
</dbReference>
<evidence type="ECO:0000256" key="1">
    <source>
        <dbReference type="ARBA" id="ARBA00022679"/>
    </source>
</evidence>
<protein>
    <recommendedName>
        <fullName evidence="7">Protein kinase</fullName>
    </recommendedName>
</protein>
<dbReference type="GO" id="GO:0005634">
    <property type="term" value="C:nucleus"/>
    <property type="evidence" value="ECO:0007669"/>
    <property type="project" value="TreeGrafter"/>
</dbReference>
<accession>A0AAV5S7F3</accession>
<dbReference type="AlphaFoldDB" id="A0AAV5S7F3"/>
<dbReference type="Gene3D" id="3.30.200.20">
    <property type="entry name" value="Phosphorylase Kinase, domain 1"/>
    <property type="match status" value="1"/>
</dbReference>